<dbReference type="InterPro" id="IPR017853">
    <property type="entry name" value="GH"/>
</dbReference>
<dbReference type="RefSeq" id="WP_282591273.1">
    <property type="nucleotide sequence ID" value="NZ_JAPAAF010000008.1"/>
</dbReference>
<dbReference type="CDD" id="cd14791">
    <property type="entry name" value="GH36"/>
    <property type="match status" value="1"/>
</dbReference>
<protein>
    <submittedName>
        <fullName evidence="3">Alpha-galactosidase</fullName>
        <ecNumber evidence="3">3.2.1.22</ecNumber>
    </submittedName>
</protein>
<dbReference type="Gene3D" id="3.20.20.70">
    <property type="entry name" value="Aldolase class I"/>
    <property type="match status" value="1"/>
</dbReference>
<dbReference type="InterPro" id="IPR050985">
    <property type="entry name" value="Alpha-glycosidase_related"/>
</dbReference>
<dbReference type="InterPro" id="IPR002252">
    <property type="entry name" value="Glyco_hydro_36"/>
</dbReference>
<name>A0AA41Y846_9BACT</name>
<organism evidence="3 4">
    <name type="scientific">Gaoshiqia sediminis</name>
    <dbReference type="NCBI Taxonomy" id="2986998"/>
    <lineage>
        <taxon>Bacteria</taxon>
        <taxon>Pseudomonadati</taxon>
        <taxon>Bacteroidota</taxon>
        <taxon>Bacteroidia</taxon>
        <taxon>Marinilabiliales</taxon>
        <taxon>Prolixibacteraceae</taxon>
        <taxon>Gaoshiqia</taxon>
    </lineage>
</organism>
<evidence type="ECO:0000256" key="1">
    <source>
        <dbReference type="ARBA" id="ARBA00022801"/>
    </source>
</evidence>
<dbReference type="GO" id="GO:0004557">
    <property type="term" value="F:alpha-galactosidase activity"/>
    <property type="evidence" value="ECO:0007669"/>
    <property type="project" value="UniProtKB-EC"/>
</dbReference>
<accession>A0AA41Y846</accession>
<evidence type="ECO:0000313" key="3">
    <source>
        <dbReference type="EMBL" id="MCW0482668.1"/>
    </source>
</evidence>
<evidence type="ECO:0000256" key="2">
    <source>
        <dbReference type="ARBA" id="ARBA00023295"/>
    </source>
</evidence>
<keyword evidence="2 3" id="KW-0326">Glycosidase</keyword>
<dbReference type="GO" id="GO:0016052">
    <property type="term" value="P:carbohydrate catabolic process"/>
    <property type="evidence" value="ECO:0007669"/>
    <property type="project" value="InterPro"/>
</dbReference>
<gene>
    <name evidence="3" type="ORF">N2K84_08015</name>
</gene>
<dbReference type="Proteomes" id="UP001163821">
    <property type="component" value="Unassembled WGS sequence"/>
</dbReference>
<dbReference type="InterPro" id="IPR006311">
    <property type="entry name" value="TAT_signal"/>
</dbReference>
<dbReference type="PROSITE" id="PS51318">
    <property type="entry name" value="TAT"/>
    <property type="match status" value="1"/>
</dbReference>
<proteinExistence type="predicted"/>
<comment type="caution">
    <text evidence="3">The sequence shown here is derived from an EMBL/GenBank/DDBJ whole genome shotgun (WGS) entry which is preliminary data.</text>
</comment>
<evidence type="ECO:0000313" key="4">
    <source>
        <dbReference type="Proteomes" id="UP001163821"/>
    </source>
</evidence>
<dbReference type="PANTHER" id="PTHR43053">
    <property type="entry name" value="GLYCOSIDASE FAMILY 31"/>
    <property type="match status" value="1"/>
</dbReference>
<dbReference type="InterPro" id="IPR013785">
    <property type="entry name" value="Aldolase_TIM"/>
</dbReference>
<dbReference type="Pfam" id="PF02065">
    <property type="entry name" value="Melibiase"/>
    <property type="match status" value="1"/>
</dbReference>
<sequence>MTSNPLERRSFLKMMAAGLGSTMLPFASFQEALGNDVPQAAPKFKLGRPEWILHSDGTFDLIAGNIRLRNCRPTIDGQSIFVRNTFMGDSPKGKRIIYELDRGFVMLDLKINNGSLSIGAELSSMSRAPFYFSPLGEGRLEGADRFFKQGLGFGGQSGLFPIQKPSAQEWGNRLGEQAWSYDSHLTTALLADNNDTLVFGAYEHYDFIQKSTIYNRPHRKGLLDRHPDKEDIFFETGFVMENIPLKDDFIKLPDIYIIQGNLPFETLQHIAWNISESMVARKDTKTSFHWSSWYEHKQDFSFEKLKEQLQTLDKLSPKIPLQTIQIDDCYCVHGDWLDTNEKWPRSMEDAAREIFQRGYRAGIWVAPFIVDENSKLFRNHPNWLINDLDGNPVPHGNLPEGPHYALDGSHPEVQKYIARVFRAFRKMGYTFFKTDFLDWGLRDSYNIKRYNRDKSSVQILVEVLRIIREEIGAGSYWLASISPFAPLIGFVDAMRISNDVESEWTNQGVGNMFSETYACQYFNNVYWQNDPDTIYLRQVNNKLSDVEQTTIAHWNGILGGVVHTSDRFSTLTDEELNHWRFLQPQDRPQSASLPYWGQNKKCKVAVRRYKSPKAWGVLVVNDTDETVNEDFYILELNGEKQCWVYEWKPETSTGLGNLDKITLSLKPHESQLLYLTENNNNPPSDLSISGVQLEKYLRKHDLIGFNQPE</sequence>
<reference evidence="3" key="1">
    <citation type="submission" date="2022-10" db="EMBL/GenBank/DDBJ databases">
        <title>Gaoshiqiia sediminis gen. nov., sp. nov., isolated from coastal sediment.</title>
        <authorList>
            <person name="Yu W.X."/>
            <person name="Mu D.S."/>
            <person name="Du J.Z."/>
            <person name="Liang Y.Q."/>
        </authorList>
    </citation>
    <scope>NUCLEOTIDE SEQUENCE</scope>
    <source>
        <strain evidence="3">A06</strain>
    </source>
</reference>
<dbReference type="PANTHER" id="PTHR43053:SF3">
    <property type="entry name" value="ALPHA-GALACTOSIDASE C-RELATED"/>
    <property type="match status" value="1"/>
</dbReference>
<dbReference type="EC" id="3.2.1.22" evidence="3"/>
<keyword evidence="1 3" id="KW-0378">Hydrolase</keyword>
<keyword evidence="4" id="KW-1185">Reference proteome</keyword>
<dbReference type="AlphaFoldDB" id="A0AA41Y846"/>
<dbReference type="EMBL" id="JAPAAF010000008">
    <property type="protein sequence ID" value="MCW0482668.1"/>
    <property type="molecule type" value="Genomic_DNA"/>
</dbReference>
<dbReference type="SUPFAM" id="SSF51445">
    <property type="entry name" value="(Trans)glycosidases"/>
    <property type="match status" value="1"/>
</dbReference>